<dbReference type="EMBL" id="RFDI01002808">
    <property type="protein sequence ID" value="RSR08644.1"/>
    <property type="molecule type" value="Genomic_DNA"/>
</dbReference>
<name>A0A429LYR8_ACIBA</name>
<reference evidence="1 2" key="1">
    <citation type="submission" date="2018-10" db="EMBL/GenBank/DDBJ databases">
        <title>GWAS and RNA-Seq identify cryptic mechanisms of antimicrobial resistance in Acinetobacter baumannii.</title>
        <authorList>
            <person name="Sahl J.W."/>
        </authorList>
    </citation>
    <scope>NUCLEOTIDE SEQUENCE [LARGE SCALE GENOMIC DNA]</scope>
    <source>
        <strain evidence="1 2">TG28175</strain>
    </source>
</reference>
<accession>A0A429LYR8</accession>
<dbReference type="InterPro" id="IPR029058">
    <property type="entry name" value="AB_hydrolase_fold"/>
</dbReference>
<sequence>MIGEFNQTRVRYYAATEKSFREPLVFVAPLAINMAIYDLYPYRSLIKYFQNAGFDVYLVDWGRLGFKDRHLNFLSFIEDFIPKA</sequence>
<dbReference type="Proteomes" id="UP000280073">
    <property type="component" value="Unassembled WGS sequence"/>
</dbReference>
<organism evidence="1 2">
    <name type="scientific">Acinetobacter baumannii</name>
    <dbReference type="NCBI Taxonomy" id="470"/>
    <lineage>
        <taxon>Bacteria</taxon>
        <taxon>Pseudomonadati</taxon>
        <taxon>Pseudomonadota</taxon>
        <taxon>Gammaproteobacteria</taxon>
        <taxon>Moraxellales</taxon>
        <taxon>Moraxellaceae</taxon>
        <taxon>Acinetobacter</taxon>
        <taxon>Acinetobacter calcoaceticus/baumannii complex</taxon>
    </lineage>
</organism>
<comment type="caution">
    <text evidence="1">The sequence shown here is derived from an EMBL/GenBank/DDBJ whole genome shotgun (WGS) entry which is preliminary data.</text>
</comment>
<keyword evidence="1" id="KW-0378">Hydrolase</keyword>
<dbReference type="GO" id="GO:0016787">
    <property type="term" value="F:hydrolase activity"/>
    <property type="evidence" value="ECO:0007669"/>
    <property type="project" value="UniProtKB-KW"/>
</dbReference>
<proteinExistence type="predicted"/>
<protein>
    <submittedName>
        <fullName evidence="1">Alpha/beta hydrolase</fullName>
    </submittedName>
</protein>
<gene>
    <name evidence="1" type="ORF">EA686_30180</name>
</gene>
<evidence type="ECO:0000313" key="1">
    <source>
        <dbReference type="EMBL" id="RSR08644.1"/>
    </source>
</evidence>
<dbReference type="AlphaFoldDB" id="A0A429LYR8"/>
<feature type="non-terminal residue" evidence="1">
    <location>
        <position position="84"/>
    </location>
</feature>
<dbReference type="SUPFAM" id="SSF53474">
    <property type="entry name" value="alpha/beta-Hydrolases"/>
    <property type="match status" value="1"/>
</dbReference>
<evidence type="ECO:0000313" key="2">
    <source>
        <dbReference type="Proteomes" id="UP000280073"/>
    </source>
</evidence>